<keyword evidence="3" id="KW-1185">Reference proteome</keyword>
<comment type="caution">
    <text evidence="2">The sequence shown here is derived from an EMBL/GenBank/DDBJ whole genome shotgun (WGS) entry which is preliminary data.</text>
</comment>
<dbReference type="GO" id="GO:0016887">
    <property type="term" value="F:ATP hydrolysis activity"/>
    <property type="evidence" value="ECO:0007669"/>
    <property type="project" value="InterPro"/>
</dbReference>
<dbReference type="Pfam" id="PF13304">
    <property type="entry name" value="AAA_21"/>
    <property type="match status" value="1"/>
</dbReference>
<organism evidence="2 3">
    <name type="scientific">Streptomyces bauhiniae</name>
    <dbReference type="NCBI Taxonomy" id="2340725"/>
    <lineage>
        <taxon>Bacteria</taxon>
        <taxon>Bacillati</taxon>
        <taxon>Actinomycetota</taxon>
        <taxon>Actinomycetes</taxon>
        <taxon>Kitasatosporales</taxon>
        <taxon>Streptomycetaceae</taxon>
        <taxon>Streptomyces</taxon>
    </lineage>
</organism>
<gene>
    <name evidence="2" type="ORF">E5083_21510</name>
</gene>
<evidence type="ECO:0000313" key="3">
    <source>
        <dbReference type="Proteomes" id="UP000298159"/>
    </source>
</evidence>
<protein>
    <submittedName>
        <fullName evidence="2">ATP-binding protein</fullName>
    </submittedName>
</protein>
<sequence length="428" mass="47264">MANHGSLRDAQELNFVPAYDADRPALPVAAIYGANASGKSTVMNAYQFFLRAVRDSQARWLPDEPVKRRPFLLDHDSRREPSSYAVDLLIDGVRHVYGFSAGDGAIEEEWLYSYPKARKRVLFERKGGAVTFGASLTGERVAAERIMRANSLYLSAAAQSGHARLSAVWEALQAVAVVDDKMRQALPTAGSITAEVFDFFERMGIARAEELLAAADLGVHGVRPSQEDDPGLQRYAAEFMRLQTQAGLSDEFTASLTRSMSKSLRFVHRVEDEEFLLTAEDESAGTKTWLTLVTFSLLAIGRGSQLWIDEVDVSLHPLLTAKLVKLFQSAEMNPLGAQLVFTTHDASLLGTMLGEEVLRRDQIWFVEKDAATGASELYPLSDFKPRKGENFERRYLAGSYGAVPLLPDGAFEDMVKQYWGARGKAVSA</sequence>
<accession>A0A4Z1D016</accession>
<dbReference type="SUPFAM" id="SSF52540">
    <property type="entry name" value="P-loop containing nucleoside triphosphate hydrolases"/>
    <property type="match status" value="1"/>
</dbReference>
<keyword evidence="2" id="KW-0067">ATP-binding</keyword>
<dbReference type="GeneID" id="95450167"/>
<keyword evidence="2" id="KW-0547">Nucleotide-binding</keyword>
<dbReference type="PANTHER" id="PTHR40396">
    <property type="entry name" value="ATPASE-LIKE PROTEIN"/>
    <property type="match status" value="1"/>
</dbReference>
<dbReference type="EMBL" id="SRRT01000006">
    <property type="protein sequence ID" value="TGN74756.1"/>
    <property type="molecule type" value="Genomic_DNA"/>
</dbReference>
<dbReference type="PANTHER" id="PTHR40396:SF1">
    <property type="entry name" value="ATPASE AAA-TYPE CORE DOMAIN-CONTAINING PROTEIN"/>
    <property type="match status" value="1"/>
</dbReference>
<dbReference type="InterPro" id="IPR003959">
    <property type="entry name" value="ATPase_AAA_core"/>
</dbReference>
<dbReference type="AlphaFoldDB" id="A0A4Z1D016"/>
<reference evidence="2 3" key="1">
    <citation type="submission" date="2019-04" db="EMBL/GenBank/DDBJ databases">
        <title>Streptomyces sp. nov. Bv016 isolated from bark of Buahinia variegata.</title>
        <authorList>
            <person name="Kanchanasin P."/>
            <person name="Tanasupawat S."/>
            <person name="Yuki M."/>
            <person name="Kudo T."/>
        </authorList>
    </citation>
    <scope>NUCLEOTIDE SEQUENCE [LARGE SCALE GENOMIC DNA]</scope>
    <source>
        <strain evidence="2 3">Bv016</strain>
    </source>
</reference>
<name>A0A4Z1D016_9ACTN</name>
<dbReference type="InterPro" id="IPR027417">
    <property type="entry name" value="P-loop_NTPase"/>
</dbReference>
<dbReference type="Gene3D" id="3.40.50.300">
    <property type="entry name" value="P-loop containing nucleotide triphosphate hydrolases"/>
    <property type="match status" value="1"/>
</dbReference>
<evidence type="ECO:0000313" key="2">
    <source>
        <dbReference type="EMBL" id="TGN74756.1"/>
    </source>
</evidence>
<evidence type="ECO:0000259" key="1">
    <source>
        <dbReference type="Pfam" id="PF13304"/>
    </source>
</evidence>
<dbReference type="RefSeq" id="WP_135787321.1">
    <property type="nucleotide sequence ID" value="NZ_SRRT01000006.1"/>
</dbReference>
<dbReference type="Proteomes" id="UP000298159">
    <property type="component" value="Unassembled WGS sequence"/>
</dbReference>
<dbReference type="GO" id="GO:0005524">
    <property type="term" value="F:ATP binding"/>
    <property type="evidence" value="ECO:0007669"/>
    <property type="project" value="UniProtKB-KW"/>
</dbReference>
<proteinExistence type="predicted"/>
<feature type="domain" description="ATPase AAA-type core" evidence="1">
    <location>
        <begin position="28"/>
        <end position="349"/>
    </location>
</feature>